<accession>A0ABV5LXE7</accession>
<keyword evidence="2" id="KW-0808">Transferase</keyword>
<sequence>MTTDEHPWLRVAAAGPHDVPEVAALLSAAFADDPVMTAFLGPGRDRERRLAGLYGAVLRSGPLASGAVDVVRDGSGRLLGAAVWEAPGRAMKLRDQLRQLPAFWRSVGPTGIVRALGNERVLGRYRPRPPHWYLMTIGVAPAARGLGAGSNLLRHRLSRIDAEGCPAYLEGSAPRNQALYARWGFVRLGTIEGLPAGAAPVGMWRPAAAPGVGA</sequence>
<dbReference type="SUPFAM" id="SSF55729">
    <property type="entry name" value="Acyl-CoA N-acyltransferases (Nat)"/>
    <property type="match status" value="1"/>
</dbReference>
<dbReference type="Proteomes" id="UP001589748">
    <property type="component" value="Unassembled WGS sequence"/>
</dbReference>
<dbReference type="RefSeq" id="WP_380140303.1">
    <property type="nucleotide sequence ID" value="NZ_JBHLUI010000013.1"/>
</dbReference>
<keyword evidence="3" id="KW-1185">Reference proteome</keyword>
<dbReference type="InterPro" id="IPR016181">
    <property type="entry name" value="Acyl_CoA_acyltransferase"/>
</dbReference>
<dbReference type="Gene3D" id="3.40.630.30">
    <property type="match status" value="1"/>
</dbReference>
<dbReference type="Pfam" id="PF00583">
    <property type="entry name" value="Acetyltransf_1"/>
    <property type="match status" value="1"/>
</dbReference>
<evidence type="ECO:0000259" key="1">
    <source>
        <dbReference type="PROSITE" id="PS51186"/>
    </source>
</evidence>
<dbReference type="InterPro" id="IPR052523">
    <property type="entry name" value="Trichothecene_AcTrans"/>
</dbReference>
<dbReference type="PANTHER" id="PTHR42791:SF1">
    <property type="entry name" value="N-ACETYLTRANSFERASE DOMAIN-CONTAINING PROTEIN"/>
    <property type="match status" value="1"/>
</dbReference>
<gene>
    <name evidence="2" type="ORF">ACFFVI_17540</name>
</gene>
<keyword evidence="2" id="KW-0012">Acyltransferase</keyword>
<organism evidence="2 3">
    <name type="scientific">Kineococcus gynurae</name>
    <dbReference type="NCBI Taxonomy" id="452979"/>
    <lineage>
        <taxon>Bacteria</taxon>
        <taxon>Bacillati</taxon>
        <taxon>Actinomycetota</taxon>
        <taxon>Actinomycetes</taxon>
        <taxon>Kineosporiales</taxon>
        <taxon>Kineosporiaceae</taxon>
        <taxon>Kineococcus</taxon>
    </lineage>
</organism>
<dbReference type="PROSITE" id="PS51186">
    <property type="entry name" value="GNAT"/>
    <property type="match status" value="1"/>
</dbReference>
<proteinExistence type="predicted"/>
<comment type="caution">
    <text evidence="2">The sequence shown here is derived from an EMBL/GenBank/DDBJ whole genome shotgun (WGS) entry which is preliminary data.</text>
</comment>
<dbReference type="EC" id="2.3.1.-" evidence="2"/>
<evidence type="ECO:0000313" key="2">
    <source>
        <dbReference type="EMBL" id="MFB9378768.1"/>
    </source>
</evidence>
<dbReference type="CDD" id="cd04301">
    <property type="entry name" value="NAT_SF"/>
    <property type="match status" value="1"/>
</dbReference>
<feature type="domain" description="N-acetyltransferase" evidence="1">
    <location>
        <begin position="69"/>
        <end position="208"/>
    </location>
</feature>
<dbReference type="GO" id="GO:0016746">
    <property type="term" value="F:acyltransferase activity"/>
    <property type="evidence" value="ECO:0007669"/>
    <property type="project" value="UniProtKB-KW"/>
</dbReference>
<reference evidence="2 3" key="1">
    <citation type="submission" date="2024-09" db="EMBL/GenBank/DDBJ databases">
        <authorList>
            <person name="Sun Q."/>
            <person name="Mori K."/>
        </authorList>
    </citation>
    <scope>NUCLEOTIDE SEQUENCE [LARGE SCALE GENOMIC DNA]</scope>
    <source>
        <strain evidence="2 3">TISTR 1856</strain>
    </source>
</reference>
<name>A0ABV5LXE7_9ACTN</name>
<dbReference type="PANTHER" id="PTHR42791">
    <property type="entry name" value="GNAT FAMILY ACETYLTRANSFERASE"/>
    <property type="match status" value="1"/>
</dbReference>
<dbReference type="InterPro" id="IPR000182">
    <property type="entry name" value="GNAT_dom"/>
</dbReference>
<protein>
    <submittedName>
        <fullName evidence="2">GNAT family N-acetyltransferase</fullName>
        <ecNumber evidence="2">2.3.1.-</ecNumber>
    </submittedName>
</protein>
<evidence type="ECO:0000313" key="3">
    <source>
        <dbReference type="Proteomes" id="UP001589748"/>
    </source>
</evidence>
<dbReference type="EMBL" id="JBHMDM010000011">
    <property type="protein sequence ID" value="MFB9378768.1"/>
    <property type="molecule type" value="Genomic_DNA"/>
</dbReference>